<feature type="region of interest" description="Disordered" evidence="1">
    <location>
        <begin position="65"/>
        <end position="92"/>
    </location>
</feature>
<organism evidence="2 3">
    <name type="scientific">Ceratodon purpureus</name>
    <name type="common">Fire moss</name>
    <name type="synonym">Dicranum purpureum</name>
    <dbReference type="NCBI Taxonomy" id="3225"/>
    <lineage>
        <taxon>Eukaryota</taxon>
        <taxon>Viridiplantae</taxon>
        <taxon>Streptophyta</taxon>
        <taxon>Embryophyta</taxon>
        <taxon>Bryophyta</taxon>
        <taxon>Bryophytina</taxon>
        <taxon>Bryopsida</taxon>
        <taxon>Dicranidae</taxon>
        <taxon>Pseudoditrichales</taxon>
        <taxon>Ditrichaceae</taxon>
        <taxon>Ceratodon</taxon>
    </lineage>
</organism>
<keyword evidence="3" id="KW-1185">Reference proteome</keyword>
<sequence>MKKLLHCESAPKHTPSLPELPPGAIACNKGNDTHKCSLTKYSATEHTAPHSERRLNQSHMIITSTEKDSPTATYPKRQAAVQKESSSRTSSCSGLLQLTCNNGDNKSSSLTTNFFRHRSRSLGTSL</sequence>
<evidence type="ECO:0000313" key="2">
    <source>
        <dbReference type="EMBL" id="KAG0592356.1"/>
    </source>
</evidence>
<dbReference type="EMBL" id="CM026421">
    <property type="protein sequence ID" value="KAG0592356.1"/>
    <property type="molecule type" value="Genomic_DNA"/>
</dbReference>
<reference evidence="2" key="1">
    <citation type="submission" date="2020-06" db="EMBL/GenBank/DDBJ databases">
        <title>WGS assembly of Ceratodon purpureus strain R40.</title>
        <authorList>
            <person name="Carey S.B."/>
            <person name="Jenkins J."/>
            <person name="Shu S."/>
            <person name="Lovell J.T."/>
            <person name="Sreedasyam A."/>
            <person name="Maumus F."/>
            <person name="Tiley G.P."/>
            <person name="Fernandez-Pozo N."/>
            <person name="Barry K."/>
            <person name="Chen C."/>
            <person name="Wang M."/>
            <person name="Lipzen A."/>
            <person name="Daum C."/>
            <person name="Saski C.A."/>
            <person name="Payton A.C."/>
            <person name="Mcbreen J.C."/>
            <person name="Conrad R.E."/>
            <person name="Kollar L.M."/>
            <person name="Olsson S."/>
            <person name="Huttunen S."/>
            <person name="Landis J.B."/>
            <person name="Wickett N.J."/>
            <person name="Johnson M.G."/>
            <person name="Rensing S.A."/>
            <person name="Grimwood J."/>
            <person name="Schmutz J."/>
            <person name="Mcdaniel S.F."/>
        </authorList>
    </citation>
    <scope>NUCLEOTIDE SEQUENCE</scope>
    <source>
        <strain evidence="2">R40</strain>
    </source>
</reference>
<proteinExistence type="predicted"/>
<protein>
    <submittedName>
        <fullName evidence="2">Uncharacterized protein</fullName>
    </submittedName>
</protein>
<evidence type="ECO:0000313" key="3">
    <source>
        <dbReference type="Proteomes" id="UP000822688"/>
    </source>
</evidence>
<feature type="region of interest" description="Disordered" evidence="1">
    <location>
        <begin position="1"/>
        <end position="21"/>
    </location>
</feature>
<dbReference type="AlphaFoldDB" id="A0A8T0JAQ4"/>
<gene>
    <name evidence="2" type="ORF">KC19_1G245100</name>
</gene>
<evidence type="ECO:0000256" key="1">
    <source>
        <dbReference type="SAM" id="MobiDB-lite"/>
    </source>
</evidence>
<feature type="compositionally biased region" description="Basic and acidic residues" evidence="1">
    <location>
        <begin position="1"/>
        <end position="11"/>
    </location>
</feature>
<dbReference type="Proteomes" id="UP000822688">
    <property type="component" value="Chromosome 1"/>
</dbReference>
<comment type="caution">
    <text evidence="2">The sequence shown here is derived from an EMBL/GenBank/DDBJ whole genome shotgun (WGS) entry which is preliminary data.</text>
</comment>
<name>A0A8T0JAQ4_CERPU</name>
<accession>A0A8T0JAQ4</accession>